<evidence type="ECO:0000256" key="4">
    <source>
        <dbReference type="ARBA" id="ARBA00022692"/>
    </source>
</evidence>
<keyword evidence="7" id="KW-0472">Membrane</keyword>
<evidence type="ECO:0000256" key="2">
    <source>
        <dbReference type="ARBA" id="ARBA00022448"/>
    </source>
</evidence>
<evidence type="ECO:0000256" key="1">
    <source>
        <dbReference type="ARBA" id="ARBA00004651"/>
    </source>
</evidence>
<keyword evidence="2" id="KW-0813">Transport</keyword>
<dbReference type="GO" id="GO:0005886">
    <property type="term" value="C:plasma membrane"/>
    <property type="evidence" value="ECO:0007669"/>
    <property type="project" value="UniProtKB-SubCell"/>
</dbReference>
<dbReference type="Proteomes" id="UP001295423">
    <property type="component" value="Unassembled WGS sequence"/>
</dbReference>
<accession>A0AAD2PX28</accession>
<dbReference type="PANTHER" id="PTHR33281:SF19">
    <property type="entry name" value="VOLTAGE-DEPENDENT ANION CHANNEL-FORMING PROTEIN YNEE"/>
    <property type="match status" value="1"/>
</dbReference>
<keyword evidence="4" id="KW-0812">Transmembrane</keyword>
<evidence type="ECO:0000256" key="7">
    <source>
        <dbReference type="ARBA" id="ARBA00023136"/>
    </source>
</evidence>
<feature type="region of interest" description="Disordered" evidence="8">
    <location>
        <begin position="478"/>
        <end position="522"/>
    </location>
</feature>
<dbReference type="InterPro" id="IPR044669">
    <property type="entry name" value="YneE/VCCN1/2-like"/>
</dbReference>
<comment type="caution">
    <text evidence="10">The sequence shown here is derived from an EMBL/GenBank/DDBJ whole genome shotgun (WGS) entry which is preliminary data.</text>
</comment>
<dbReference type="PANTHER" id="PTHR33281">
    <property type="entry name" value="UPF0187 PROTEIN YNEE"/>
    <property type="match status" value="1"/>
</dbReference>
<evidence type="ECO:0000313" key="11">
    <source>
        <dbReference type="Proteomes" id="UP001295423"/>
    </source>
</evidence>
<feature type="compositionally biased region" description="Basic and acidic residues" evidence="8">
    <location>
        <begin position="488"/>
        <end position="497"/>
    </location>
</feature>
<evidence type="ECO:0000313" key="10">
    <source>
        <dbReference type="EMBL" id="CAJ1964540.1"/>
    </source>
</evidence>
<evidence type="ECO:0000256" key="6">
    <source>
        <dbReference type="ARBA" id="ARBA00023065"/>
    </source>
</evidence>
<protein>
    <submittedName>
        <fullName evidence="10">Uncharacterized protein</fullName>
    </submittedName>
</protein>
<proteinExistence type="predicted"/>
<keyword evidence="6" id="KW-0406">Ion transport</keyword>
<organism evidence="10 11">
    <name type="scientific">Cylindrotheca closterium</name>
    <dbReference type="NCBI Taxonomy" id="2856"/>
    <lineage>
        <taxon>Eukaryota</taxon>
        <taxon>Sar</taxon>
        <taxon>Stramenopiles</taxon>
        <taxon>Ochrophyta</taxon>
        <taxon>Bacillariophyta</taxon>
        <taxon>Bacillariophyceae</taxon>
        <taxon>Bacillariophycidae</taxon>
        <taxon>Bacillariales</taxon>
        <taxon>Bacillariaceae</taxon>
        <taxon>Cylindrotheca</taxon>
    </lineage>
</organism>
<evidence type="ECO:0000256" key="9">
    <source>
        <dbReference type="SAM" id="SignalP"/>
    </source>
</evidence>
<evidence type="ECO:0000256" key="3">
    <source>
        <dbReference type="ARBA" id="ARBA00022475"/>
    </source>
</evidence>
<dbReference type="AlphaFoldDB" id="A0AAD2PX28"/>
<comment type="subcellular location">
    <subcellularLocation>
        <location evidence="1">Cell membrane</location>
        <topology evidence="1">Multi-pass membrane protein</topology>
    </subcellularLocation>
</comment>
<feature type="compositionally biased region" description="Basic and acidic residues" evidence="8">
    <location>
        <begin position="509"/>
        <end position="522"/>
    </location>
</feature>
<reference evidence="10" key="1">
    <citation type="submission" date="2023-08" db="EMBL/GenBank/DDBJ databases">
        <authorList>
            <person name="Audoor S."/>
            <person name="Bilcke G."/>
        </authorList>
    </citation>
    <scope>NUCLEOTIDE SEQUENCE</scope>
</reference>
<feature type="chain" id="PRO_5041969332" evidence="9">
    <location>
        <begin position="22"/>
        <end position="522"/>
    </location>
</feature>
<dbReference type="GO" id="GO:0005254">
    <property type="term" value="F:chloride channel activity"/>
    <property type="evidence" value="ECO:0007669"/>
    <property type="project" value="InterPro"/>
</dbReference>
<dbReference type="Pfam" id="PF25539">
    <property type="entry name" value="Bestrophin_2"/>
    <property type="match status" value="1"/>
</dbReference>
<evidence type="ECO:0000256" key="8">
    <source>
        <dbReference type="SAM" id="MobiDB-lite"/>
    </source>
</evidence>
<dbReference type="EMBL" id="CAKOGP040002191">
    <property type="protein sequence ID" value="CAJ1964540.1"/>
    <property type="molecule type" value="Genomic_DNA"/>
</dbReference>
<keyword evidence="5" id="KW-1133">Transmembrane helix</keyword>
<gene>
    <name evidence="10" type="ORF">CYCCA115_LOCUS20680</name>
</gene>
<feature type="signal peptide" evidence="9">
    <location>
        <begin position="1"/>
        <end position="21"/>
    </location>
</feature>
<keyword evidence="9" id="KW-0732">Signal</keyword>
<keyword evidence="3" id="KW-1003">Cell membrane</keyword>
<name>A0AAD2PX28_9STRA</name>
<evidence type="ECO:0000256" key="5">
    <source>
        <dbReference type="ARBA" id="ARBA00022989"/>
    </source>
</evidence>
<sequence length="522" mass="58673">MWRKLDLRLVCLLLLNSSGRSTAFAPINDKNKKLVKIPTATTTCIGMDFLEQETLSDAETRRLLDSYGEKSRLYRRKVFSSADWVHSRRPKRFRNNIRSTTQSGLVQQLQPALAAIVTVSVLVVLYNDCLAVGYTDFDGVKHAGLAPFLPPLELPIIAWSLTTTALGLLLAFRTNVSYARWNEGRTAWGKVTNDSRSIARMACIWSKSYKSINDESLQRLGDAICSFSRSLMNRTLPPQEDEANFVMYTYKKIKDQAYAKTLRQAKHRPTAALAELTSAIVDFQLNPLHQVEVEHAVTGLCDALGASERIFTSPIPRFYPRHTSRFLAFWLLTLPIGLYEPLNESWNHWAVIPMTVIIASMLLGIEELANQMEEPFSILPMEKMCEGSIRESVMEQVERSQKGMQAAFCVEDSHLIDASPENIRTSIIAPENPDPHWLKEQVGLPSVVNGVNGVDASAMSPEQPHWMGTTDDAFAPYPNGESSYQMHAQEEEPKAADPKTAPVATTFEDYMKNRNQKSLDTR</sequence>
<keyword evidence="11" id="KW-1185">Reference proteome</keyword>